<proteinExistence type="predicted"/>
<evidence type="ECO:0000256" key="2">
    <source>
        <dbReference type="SAM" id="SignalP"/>
    </source>
</evidence>
<reference evidence="3 4" key="1">
    <citation type="submission" date="2020-01" db="EMBL/GenBank/DDBJ databases">
        <title>Draft genome sequence of Aspergillus udagawae IFM 46972.</title>
        <authorList>
            <person name="Takahashi H."/>
            <person name="Yaguchi T."/>
        </authorList>
    </citation>
    <scope>NUCLEOTIDE SEQUENCE [LARGE SCALE GENOMIC DNA]</scope>
    <source>
        <strain evidence="3 4">IFM 46972</strain>
    </source>
</reference>
<gene>
    <name evidence="3" type="ORF">IFM46972_05695</name>
</gene>
<evidence type="ECO:0000313" key="3">
    <source>
        <dbReference type="EMBL" id="GFF38866.1"/>
    </source>
</evidence>
<keyword evidence="1" id="KW-1133">Transmembrane helix</keyword>
<protein>
    <submittedName>
        <fullName evidence="3">Uncharacterized protein</fullName>
    </submittedName>
</protein>
<accession>A0A8H3NSZ1</accession>
<name>A0A8H3NSZ1_9EURO</name>
<evidence type="ECO:0000256" key="1">
    <source>
        <dbReference type="SAM" id="Phobius"/>
    </source>
</evidence>
<keyword evidence="1" id="KW-0812">Transmembrane</keyword>
<keyword evidence="1" id="KW-0472">Membrane</keyword>
<evidence type="ECO:0000313" key="4">
    <source>
        <dbReference type="Proteomes" id="UP000465221"/>
    </source>
</evidence>
<feature type="signal peptide" evidence="2">
    <location>
        <begin position="1"/>
        <end position="28"/>
    </location>
</feature>
<feature type="transmembrane region" description="Helical" evidence="1">
    <location>
        <begin position="305"/>
        <end position="322"/>
    </location>
</feature>
<dbReference type="AlphaFoldDB" id="A0A8H3NSZ1"/>
<comment type="caution">
    <text evidence="3">The sequence shown here is derived from an EMBL/GenBank/DDBJ whole genome shotgun (WGS) entry which is preliminary data.</text>
</comment>
<organism evidence="3 4">
    <name type="scientific">Aspergillus udagawae</name>
    <dbReference type="NCBI Taxonomy" id="91492"/>
    <lineage>
        <taxon>Eukaryota</taxon>
        <taxon>Fungi</taxon>
        <taxon>Dikarya</taxon>
        <taxon>Ascomycota</taxon>
        <taxon>Pezizomycotina</taxon>
        <taxon>Eurotiomycetes</taxon>
        <taxon>Eurotiomycetidae</taxon>
        <taxon>Eurotiales</taxon>
        <taxon>Aspergillaceae</taxon>
        <taxon>Aspergillus</taxon>
        <taxon>Aspergillus subgen. Fumigati</taxon>
    </lineage>
</organism>
<dbReference type="EMBL" id="BLKC01000035">
    <property type="protein sequence ID" value="GFF38866.1"/>
    <property type="molecule type" value="Genomic_DNA"/>
</dbReference>
<feature type="chain" id="PRO_5034423907" evidence="2">
    <location>
        <begin position="29"/>
        <end position="323"/>
    </location>
</feature>
<keyword evidence="2" id="KW-0732">Signal</keyword>
<sequence length="323" mass="35119">MAHCMNTPAQMALFYTFLMVLCIASATSQLVGCGTLKCDCEIENRTLSALGQASFNSSYIKNGTMPLTWTLGLQETQDPDHRSKDLIEQSFYLGLPQNVSLSNTTVFGACALFFTDMTSLLKFKFTDPEHGTCQDVMGKDCVRDLISLAEQYASPDSSMSKDRTLDTEGFCRDLAVALYTHNPKSCPLWLGRSQESIHVDVLTGPSASPPIADLRSCRPTTGENYSVSLVESYRSAVPYGTPELNLTLHGITPVMTVFYSNSSSSSSSSQQAMLADVHLSCLTVAGQNYSSTLANSVEATGIQAVNLWGFVGLVLFSGMFLWF</sequence>
<dbReference type="Proteomes" id="UP000465221">
    <property type="component" value="Unassembled WGS sequence"/>
</dbReference>